<evidence type="ECO:0000256" key="1">
    <source>
        <dbReference type="ARBA" id="ARBA00010800"/>
    </source>
</evidence>
<dbReference type="SUPFAM" id="SSF160350">
    <property type="entry name" value="Rnp2-like"/>
    <property type="match status" value="1"/>
</dbReference>
<dbReference type="PANTHER" id="PTHR15441">
    <property type="entry name" value="RIBONUCLEASE P PROTEIN SUBUNIT P14"/>
    <property type="match status" value="1"/>
</dbReference>
<evidence type="ECO:0000313" key="3">
    <source>
        <dbReference type="Proteomes" id="UP000694865"/>
    </source>
</evidence>
<evidence type="ECO:0000313" key="4">
    <source>
        <dbReference type="RefSeq" id="XP_006820706.1"/>
    </source>
</evidence>
<gene>
    <name evidence="4" type="primary">LOC102805552</name>
</gene>
<dbReference type="GeneID" id="102805552"/>
<accession>A0ABM0ML15</accession>
<dbReference type="InterPro" id="IPR002759">
    <property type="entry name" value="Pop5/Rpp14/Rnp2-like"/>
</dbReference>
<keyword evidence="3" id="KW-1185">Reference proteome</keyword>
<proteinExistence type="inferred from homology"/>
<dbReference type="Pfam" id="PF01900">
    <property type="entry name" value="RNase_P_Rpp14"/>
    <property type="match status" value="1"/>
</dbReference>
<sequence length="116" mass="13107">MERIVSKGPAEYFYIKTTLEFKDENTSIDVLLFKAIIVKALLSLYGEVGAAITVDVLKFNDRLEAILRVHNSGFRKLWSALTLYSCYGDKQCVFRVHQVSSCLMALAVNTRQDAIL</sequence>
<reference evidence="4" key="1">
    <citation type="submission" date="2025-08" db="UniProtKB">
        <authorList>
            <consortium name="RefSeq"/>
        </authorList>
    </citation>
    <scope>IDENTIFICATION</scope>
    <source>
        <tissue evidence="4">Testes</tissue>
    </source>
</reference>
<keyword evidence="2" id="KW-0819">tRNA processing</keyword>
<dbReference type="Gene3D" id="3.30.70.3250">
    <property type="entry name" value="Ribonuclease P, Pop5 subunit"/>
    <property type="match status" value="1"/>
</dbReference>
<comment type="similarity">
    <text evidence="1">Belongs to the eukaryotic/archaeal RNase P protein component 2 family.</text>
</comment>
<name>A0ABM0ML15_SACKO</name>
<dbReference type="InterPro" id="IPR038085">
    <property type="entry name" value="Rnp2-like_sf"/>
</dbReference>
<organism evidence="3 4">
    <name type="scientific">Saccoglossus kowalevskii</name>
    <name type="common">Acorn worm</name>
    <dbReference type="NCBI Taxonomy" id="10224"/>
    <lineage>
        <taxon>Eukaryota</taxon>
        <taxon>Metazoa</taxon>
        <taxon>Hemichordata</taxon>
        <taxon>Enteropneusta</taxon>
        <taxon>Harrimaniidae</taxon>
        <taxon>Saccoglossus</taxon>
    </lineage>
</organism>
<dbReference type="RefSeq" id="XP_006820706.1">
    <property type="nucleotide sequence ID" value="XM_006820643.1"/>
</dbReference>
<evidence type="ECO:0000256" key="2">
    <source>
        <dbReference type="ARBA" id="ARBA00022694"/>
    </source>
</evidence>
<dbReference type="PANTHER" id="PTHR15441:SF1">
    <property type="entry name" value="RIBONUCLEASE P PROTEIN SUBUNIT P14"/>
    <property type="match status" value="1"/>
</dbReference>
<protein>
    <submittedName>
        <fullName evidence="4">Ribonuclease P protein subunit p14-like</fullName>
    </submittedName>
</protein>
<dbReference type="Proteomes" id="UP000694865">
    <property type="component" value="Unplaced"/>
</dbReference>